<proteinExistence type="predicted"/>
<evidence type="ECO:0008006" key="4">
    <source>
        <dbReference type="Google" id="ProtNLM"/>
    </source>
</evidence>
<keyword evidence="1" id="KW-1133">Transmembrane helix</keyword>
<dbReference type="AlphaFoldDB" id="A0A1W0ACD0"/>
<accession>A0A1W0ACD0</accession>
<name>A0A1W0ACD0_9STRA</name>
<keyword evidence="1" id="KW-0472">Membrane</keyword>
<feature type="transmembrane region" description="Helical" evidence="1">
    <location>
        <begin position="325"/>
        <end position="349"/>
    </location>
</feature>
<evidence type="ECO:0000256" key="1">
    <source>
        <dbReference type="SAM" id="Phobius"/>
    </source>
</evidence>
<dbReference type="EMBL" id="JNBS01000175">
    <property type="protein sequence ID" value="OQS07680.1"/>
    <property type="molecule type" value="Genomic_DNA"/>
</dbReference>
<dbReference type="Proteomes" id="UP000243217">
    <property type="component" value="Unassembled WGS sequence"/>
</dbReference>
<organism evidence="2 3">
    <name type="scientific">Thraustotheca clavata</name>
    <dbReference type="NCBI Taxonomy" id="74557"/>
    <lineage>
        <taxon>Eukaryota</taxon>
        <taxon>Sar</taxon>
        <taxon>Stramenopiles</taxon>
        <taxon>Oomycota</taxon>
        <taxon>Saprolegniomycetes</taxon>
        <taxon>Saprolegniales</taxon>
        <taxon>Achlyaceae</taxon>
        <taxon>Thraustotheca</taxon>
    </lineage>
</organism>
<feature type="transmembrane region" description="Helical" evidence="1">
    <location>
        <begin position="187"/>
        <end position="212"/>
    </location>
</feature>
<feature type="transmembrane region" description="Helical" evidence="1">
    <location>
        <begin position="355"/>
        <end position="378"/>
    </location>
</feature>
<protein>
    <recommendedName>
        <fullName evidence="4">Transmembrane protein</fullName>
    </recommendedName>
</protein>
<reference evidence="2 3" key="1">
    <citation type="journal article" date="2014" name="Genome Biol. Evol.">
        <title>The secreted proteins of Achlya hypogyna and Thraustotheca clavata identify the ancestral oomycete secretome and reveal gene acquisitions by horizontal gene transfer.</title>
        <authorList>
            <person name="Misner I."/>
            <person name="Blouin N."/>
            <person name="Leonard G."/>
            <person name="Richards T.A."/>
            <person name="Lane C.E."/>
        </authorList>
    </citation>
    <scope>NUCLEOTIDE SEQUENCE [LARGE SCALE GENOMIC DNA]</scope>
    <source>
        <strain evidence="2 3">ATCC 34112</strain>
    </source>
</reference>
<gene>
    <name evidence="2" type="ORF">THRCLA_00331</name>
</gene>
<evidence type="ECO:0000313" key="2">
    <source>
        <dbReference type="EMBL" id="OQS07680.1"/>
    </source>
</evidence>
<comment type="caution">
    <text evidence="2">The sequence shown here is derived from an EMBL/GenBank/DDBJ whole genome shotgun (WGS) entry which is preliminary data.</text>
</comment>
<evidence type="ECO:0000313" key="3">
    <source>
        <dbReference type="Proteomes" id="UP000243217"/>
    </source>
</evidence>
<sequence>MKGITADNITSHYYKPTKHIDLHLIQYAQLYNISHLNYFLSAIAAVVNGNPFDSSNALEELCLVSDDCFASCMNASASGGITLTFKRGNICHSVVDTISKGLKEIYTDAACLGIGSGNSSVMVTYITKNGSRFQSIANNTANPLSIYACLIGGRIPYDTFPTLFLDMFAQGSQASLVISCSNGSEDIVLNFIALVSLLGYVYFFFCIAHFLITKLLWTYSHPQLSFSLIKCNVSSVVWNSHRGVMVVSGYLGLVAWHIGACELSCKWNDQAMIDIAVDPVYTCTVNPLGHFQSFGEIIRLVSQAWVFFALVHLDRMPGIGCYARGYTIAVFYLGFVPLSMSAIIVAKASTIRTEIIAMSTIHNQLFLATLWLVVILLMRTRLFSPYISFVEWCLGLTNIKKQPVSRKSLFYHIVGDHYWTHSALRQSCDAEYVPLSLLLQTKGVNANNIYDHEYFTYRDTDSCIDFKPNHPQWIETQLEYYVRVHD</sequence>
<keyword evidence="1" id="KW-0812">Transmembrane</keyword>
<dbReference type="OrthoDB" id="74980at2759"/>
<keyword evidence="3" id="KW-1185">Reference proteome</keyword>